<dbReference type="Proteomes" id="UP001370490">
    <property type="component" value="Unassembled WGS sequence"/>
</dbReference>
<proteinExistence type="predicted"/>
<feature type="non-terminal residue" evidence="1">
    <location>
        <position position="153"/>
    </location>
</feature>
<dbReference type="EMBL" id="JBAMMX010000013">
    <property type="protein sequence ID" value="KAK6928715.1"/>
    <property type="molecule type" value="Genomic_DNA"/>
</dbReference>
<comment type="caution">
    <text evidence="1">The sequence shown here is derived from an EMBL/GenBank/DDBJ whole genome shotgun (WGS) entry which is preliminary data.</text>
</comment>
<name>A0AAN8V6Z2_9MAGN</name>
<gene>
    <name evidence="1" type="ORF">RJ641_004920</name>
</gene>
<dbReference type="AlphaFoldDB" id="A0AAN8V6Z2"/>
<evidence type="ECO:0000313" key="2">
    <source>
        <dbReference type="Proteomes" id="UP001370490"/>
    </source>
</evidence>
<sequence length="153" mass="16641">MEPDHVTFVGVLSACTHAGVREHQSQRNCMNLGFSGVCNVGCFSEDELIYVCASAEKTNSLIEYLDGKLLSTISMQKQELLSSESDAQQSPFSPLNDVVFLSTDTCKVTCQSKSLVRANPDHPTGILPIFMACLLGPVPNPKSREVNSITFIL</sequence>
<protein>
    <submittedName>
        <fullName evidence="1">Uncharacterized protein</fullName>
    </submittedName>
</protein>
<reference evidence="1 2" key="1">
    <citation type="submission" date="2023-12" db="EMBL/GenBank/DDBJ databases">
        <title>A high-quality genome assembly for Dillenia turbinata (Dilleniales).</title>
        <authorList>
            <person name="Chanderbali A."/>
        </authorList>
    </citation>
    <scope>NUCLEOTIDE SEQUENCE [LARGE SCALE GENOMIC DNA]</scope>
    <source>
        <strain evidence="1">LSX21</strain>
        <tissue evidence="1">Leaf</tissue>
    </source>
</reference>
<organism evidence="1 2">
    <name type="scientific">Dillenia turbinata</name>
    <dbReference type="NCBI Taxonomy" id="194707"/>
    <lineage>
        <taxon>Eukaryota</taxon>
        <taxon>Viridiplantae</taxon>
        <taxon>Streptophyta</taxon>
        <taxon>Embryophyta</taxon>
        <taxon>Tracheophyta</taxon>
        <taxon>Spermatophyta</taxon>
        <taxon>Magnoliopsida</taxon>
        <taxon>eudicotyledons</taxon>
        <taxon>Gunneridae</taxon>
        <taxon>Pentapetalae</taxon>
        <taxon>Dilleniales</taxon>
        <taxon>Dilleniaceae</taxon>
        <taxon>Dillenia</taxon>
    </lineage>
</organism>
<evidence type="ECO:0000313" key="1">
    <source>
        <dbReference type="EMBL" id="KAK6928715.1"/>
    </source>
</evidence>
<keyword evidence="2" id="KW-1185">Reference proteome</keyword>
<accession>A0AAN8V6Z2</accession>